<name>A0A8J3X373_9ACTN</name>
<keyword evidence="1 2" id="KW-0597">Phosphoprotein</keyword>
<dbReference type="CDD" id="cd00156">
    <property type="entry name" value="REC"/>
    <property type="match status" value="1"/>
</dbReference>
<protein>
    <recommendedName>
        <fullName evidence="3">Response regulatory domain-containing protein</fullName>
    </recommendedName>
</protein>
<evidence type="ECO:0000256" key="2">
    <source>
        <dbReference type="PROSITE-ProRule" id="PRU00169"/>
    </source>
</evidence>
<gene>
    <name evidence="4" type="ORF">Pme01_21600</name>
</gene>
<dbReference type="PANTHER" id="PTHR44591">
    <property type="entry name" value="STRESS RESPONSE REGULATOR PROTEIN 1"/>
    <property type="match status" value="1"/>
</dbReference>
<dbReference type="Proteomes" id="UP000599074">
    <property type="component" value="Unassembled WGS sequence"/>
</dbReference>
<dbReference type="Gene3D" id="3.40.50.2300">
    <property type="match status" value="1"/>
</dbReference>
<dbReference type="InterPro" id="IPR011006">
    <property type="entry name" value="CheY-like_superfamily"/>
</dbReference>
<evidence type="ECO:0000313" key="4">
    <source>
        <dbReference type="EMBL" id="GII22563.1"/>
    </source>
</evidence>
<dbReference type="GO" id="GO:0000160">
    <property type="term" value="P:phosphorelay signal transduction system"/>
    <property type="evidence" value="ECO:0007669"/>
    <property type="project" value="InterPro"/>
</dbReference>
<evidence type="ECO:0000259" key="3">
    <source>
        <dbReference type="PROSITE" id="PS50110"/>
    </source>
</evidence>
<proteinExistence type="predicted"/>
<evidence type="ECO:0000256" key="1">
    <source>
        <dbReference type="ARBA" id="ARBA00022553"/>
    </source>
</evidence>
<dbReference type="InterPro" id="IPR001789">
    <property type="entry name" value="Sig_transdc_resp-reg_receiver"/>
</dbReference>
<dbReference type="SUPFAM" id="SSF52172">
    <property type="entry name" value="CheY-like"/>
    <property type="match status" value="1"/>
</dbReference>
<organism evidence="4 5">
    <name type="scientific">Planosporangium mesophilum</name>
    <dbReference type="NCBI Taxonomy" id="689768"/>
    <lineage>
        <taxon>Bacteria</taxon>
        <taxon>Bacillati</taxon>
        <taxon>Actinomycetota</taxon>
        <taxon>Actinomycetes</taxon>
        <taxon>Micromonosporales</taxon>
        <taxon>Micromonosporaceae</taxon>
        <taxon>Planosporangium</taxon>
    </lineage>
</organism>
<accession>A0A8J3X373</accession>
<dbReference type="SMART" id="SM00448">
    <property type="entry name" value="REC"/>
    <property type="match status" value="1"/>
</dbReference>
<dbReference type="AlphaFoldDB" id="A0A8J3X373"/>
<dbReference type="PROSITE" id="PS50110">
    <property type="entry name" value="RESPONSE_REGULATORY"/>
    <property type="match status" value="1"/>
</dbReference>
<dbReference type="EMBL" id="BOON01000018">
    <property type="protein sequence ID" value="GII22563.1"/>
    <property type="molecule type" value="Genomic_DNA"/>
</dbReference>
<feature type="modified residue" description="4-aspartylphosphate" evidence="2">
    <location>
        <position position="52"/>
    </location>
</feature>
<comment type="caution">
    <text evidence="4">The sequence shown here is derived from an EMBL/GenBank/DDBJ whole genome shotgun (WGS) entry which is preliminary data.</text>
</comment>
<dbReference type="Pfam" id="PF00072">
    <property type="entry name" value="Response_reg"/>
    <property type="match status" value="1"/>
</dbReference>
<feature type="domain" description="Response regulatory" evidence="3">
    <location>
        <begin position="3"/>
        <end position="118"/>
    </location>
</feature>
<sequence length="126" mass="13072">MATVVIAEDDAALRGLFTRVLTRAGHHVDACPDGGSALARVRDHRPELVLTDVDMPPGMSGLDLLAMIRATPDLAPIPVIVTTGGHLDSDTAAALGATLLLRKPVSPHDLTAHVDAILAVEPTTCS</sequence>
<reference evidence="4" key="1">
    <citation type="submission" date="2021-01" db="EMBL/GenBank/DDBJ databases">
        <title>Whole genome shotgun sequence of Planosporangium mesophilum NBRC 109066.</title>
        <authorList>
            <person name="Komaki H."/>
            <person name="Tamura T."/>
        </authorList>
    </citation>
    <scope>NUCLEOTIDE SEQUENCE</scope>
    <source>
        <strain evidence="4">NBRC 109066</strain>
    </source>
</reference>
<keyword evidence="5" id="KW-1185">Reference proteome</keyword>
<dbReference type="RefSeq" id="WP_168114557.1">
    <property type="nucleotide sequence ID" value="NZ_BOON01000018.1"/>
</dbReference>
<evidence type="ECO:0000313" key="5">
    <source>
        <dbReference type="Proteomes" id="UP000599074"/>
    </source>
</evidence>
<dbReference type="InterPro" id="IPR050595">
    <property type="entry name" value="Bact_response_regulator"/>
</dbReference>
<dbReference type="PANTHER" id="PTHR44591:SF23">
    <property type="entry name" value="CHEY SUBFAMILY"/>
    <property type="match status" value="1"/>
</dbReference>